<evidence type="ECO:0000313" key="2">
    <source>
        <dbReference type="EMBL" id="KJA25113.1"/>
    </source>
</evidence>
<dbReference type="STRING" id="945553.A0A0D2MME3"/>
<proteinExistence type="predicted"/>
<feature type="region of interest" description="Disordered" evidence="1">
    <location>
        <begin position="172"/>
        <end position="244"/>
    </location>
</feature>
<gene>
    <name evidence="2" type="ORF">HYPSUDRAFT_439100</name>
</gene>
<keyword evidence="3" id="KW-1185">Reference proteome</keyword>
<feature type="region of interest" description="Disordered" evidence="1">
    <location>
        <begin position="18"/>
        <end position="57"/>
    </location>
</feature>
<organism evidence="2 3">
    <name type="scientific">Hypholoma sublateritium (strain FD-334 SS-4)</name>
    <dbReference type="NCBI Taxonomy" id="945553"/>
    <lineage>
        <taxon>Eukaryota</taxon>
        <taxon>Fungi</taxon>
        <taxon>Dikarya</taxon>
        <taxon>Basidiomycota</taxon>
        <taxon>Agaricomycotina</taxon>
        <taxon>Agaricomycetes</taxon>
        <taxon>Agaricomycetidae</taxon>
        <taxon>Agaricales</taxon>
        <taxon>Agaricineae</taxon>
        <taxon>Strophariaceae</taxon>
        <taxon>Hypholoma</taxon>
    </lineage>
</organism>
<dbReference type="OrthoDB" id="6365676at2759"/>
<dbReference type="AlphaFoldDB" id="A0A0D2MME3"/>
<feature type="compositionally biased region" description="Gly residues" evidence="1">
    <location>
        <begin position="77"/>
        <end position="100"/>
    </location>
</feature>
<sequence>MSLDDPAVLAGLAADGQPFFSTAQHDTDATPGARRAPQGMQLQLPPLPTGTPAREADTRELRDFWRQYMRTPLTGPEGMGPGGGGAPGAGGGNGAGGTGAPGSRKRVASLPSAKTPVVERQGLYAPQQQAHQPHAGAGQQRTALHPAGEDLRSYEAAVMARKAPVTLHLQARRTQKARAAAPGGYAQRPTSATGSAAPPSFVAPASPAAHSSRASSVSAESGASGTSDGDAPRPSFKRLPSQTLGPATAKRAFLGFSDNDERVSGWGVGAGAPPGAVQTPAEANASTSTVAPALSGAASVGAPGGVMNLSHPDRVVASLAERRRRRMSAPSASFGLLEPDHGQNVSISHSNRGSQEQSAQRQQQQAQQDYHDKQGSMPVVYAPAGPGGI</sequence>
<protein>
    <submittedName>
        <fullName evidence="2">Uncharacterized protein</fullName>
    </submittedName>
</protein>
<evidence type="ECO:0000256" key="1">
    <source>
        <dbReference type="SAM" id="MobiDB-lite"/>
    </source>
</evidence>
<reference evidence="3" key="1">
    <citation type="submission" date="2014-04" db="EMBL/GenBank/DDBJ databases">
        <title>Evolutionary Origins and Diversification of the Mycorrhizal Mutualists.</title>
        <authorList>
            <consortium name="DOE Joint Genome Institute"/>
            <consortium name="Mycorrhizal Genomics Consortium"/>
            <person name="Kohler A."/>
            <person name="Kuo A."/>
            <person name="Nagy L.G."/>
            <person name="Floudas D."/>
            <person name="Copeland A."/>
            <person name="Barry K.W."/>
            <person name="Cichocki N."/>
            <person name="Veneault-Fourrey C."/>
            <person name="LaButti K."/>
            <person name="Lindquist E.A."/>
            <person name="Lipzen A."/>
            <person name="Lundell T."/>
            <person name="Morin E."/>
            <person name="Murat C."/>
            <person name="Riley R."/>
            <person name="Ohm R."/>
            <person name="Sun H."/>
            <person name="Tunlid A."/>
            <person name="Henrissat B."/>
            <person name="Grigoriev I.V."/>
            <person name="Hibbett D.S."/>
            <person name="Martin F."/>
        </authorList>
    </citation>
    <scope>NUCLEOTIDE SEQUENCE [LARGE SCALE GENOMIC DNA]</scope>
    <source>
        <strain evidence="3">FD-334 SS-4</strain>
    </source>
</reference>
<name>A0A0D2MME3_HYPSF</name>
<accession>A0A0D2MME3</accession>
<evidence type="ECO:0000313" key="3">
    <source>
        <dbReference type="Proteomes" id="UP000054270"/>
    </source>
</evidence>
<feature type="compositionally biased region" description="Low complexity" evidence="1">
    <location>
        <begin position="195"/>
        <end position="224"/>
    </location>
</feature>
<feature type="region of interest" description="Disordered" evidence="1">
    <location>
        <begin position="322"/>
        <end position="389"/>
    </location>
</feature>
<dbReference type="EMBL" id="KN817533">
    <property type="protein sequence ID" value="KJA25113.1"/>
    <property type="molecule type" value="Genomic_DNA"/>
</dbReference>
<feature type="region of interest" description="Disordered" evidence="1">
    <location>
        <begin position="71"/>
        <end position="115"/>
    </location>
</feature>
<feature type="compositionally biased region" description="Low complexity" evidence="1">
    <location>
        <begin position="354"/>
        <end position="368"/>
    </location>
</feature>
<dbReference type="Proteomes" id="UP000054270">
    <property type="component" value="Unassembled WGS sequence"/>
</dbReference>
<feature type="compositionally biased region" description="Polar residues" evidence="1">
    <location>
        <begin position="343"/>
        <end position="353"/>
    </location>
</feature>
<feature type="region of interest" description="Disordered" evidence="1">
    <location>
        <begin position="265"/>
        <end position="284"/>
    </location>
</feature>